<reference evidence="1" key="1">
    <citation type="journal article" date="2020" name="New Phytol.">
        <title>Comparative genomics reveals dynamic genome evolution in host specialist ectomycorrhizal fungi.</title>
        <authorList>
            <person name="Lofgren L.A."/>
            <person name="Nguyen N.H."/>
            <person name="Vilgalys R."/>
            <person name="Ruytinx J."/>
            <person name="Liao H.L."/>
            <person name="Branco S."/>
            <person name="Kuo A."/>
            <person name="LaButti K."/>
            <person name="Lipzen A."/>
            <person name="Andreopoulos W."/>
            <person name="Pangilinan J."/>
            <person name="Riley R."/>
            <person name="Hundley H."/>
            <person name="Na H."/>
            <person name="Barry K."/>
            <person name="Grigoriev I.V."/>
            <person name="Stajich J.E."/>
            <person name="Kennedy P.G."/>
        </authorList>
    </citation>
    <scope>NUCLEOTIDE SEQUENCE</scope>
    <source>
        <strain evidence="1">FC423</strain>
    </source>
</reference>
<keyword evidence="2" id="KW-1185">Reference proteome</keyword>
<dbReference type="RefSeq" id="XP_041290598.1">
    <property type="nucleotide sequence ID" value="XM_041430127.1"/>
</dbReference>
<dbReference type="EMBL" id="JABBWM010000043">
    <property type="protein sequence ID" value="KAG2103701.1"/>
    <property type="molecule type" value="Genomic_DNA"/>
</dbReference>
<dbReference type="GeneID" id="64692386"/>
<name>A0A9P7F355_9AGAM</name>
<proteinExistence type="predicted"/>
<sequence length="249" mass="26927">LRSVAGSIFNMAPKYFSASYDRMSNQQIMDMIGWVAGKGKDFDVLNAPIIYPDLKVNAKKVFGNWFMIAKFIKVEVGSKMSIYSKSGCGGGPSPYYKLWHLKACTPGLIACSVTSMIFLLSPDQQFPGSGVGATSSISYCTVFRTVKRFFISQWAHPRVQAIVKNMNDYVFENIDKTAHDADDAQAAGMEDFTDSLQRVMASLDDNDSDSDDNAAEAVPPATLALPTAPPAPIIASVPPPAPIIASVPL</sequence>
<feature type="non-terminal residue" evidence="1">
    <location>
        <position position="249"/>
    </location>
</feature>
<gene>
    <name evidence="1" type="ORF">F5147DRAFT_534051</name>
</gene>
<evidence type="ECO:0000313" key="2">
    <source>
        <dbReference type="Proteomes" id="UP000823399"/>
    </source>
</evidence>
<feature type="non-terminal residue" evidence="1">
    <location>
        <position position="1"/>
    </location>
</feature>
<organism evidence="1 2">
    <name type="scientific">Suillus discolor</name>
    <dbReference type="NCBI Taxonomy" id="1912936"/>
    <lineage>
        <taxon>Eukaryota</taxon>
        <taxon>Fungi</taxon>
        <taxon>Dikarya</taxon>
        <taxon>Basidiomycota</taxon>
        <taxon>Agaricomycotina</taxon>
        <taxon>Agaricomycetes</taxon>
        <taxon>Agaricomycetidae</taxon>
        <taxon>Boletales</taxon>
        <taxon>Suillineae</taxon>
        <taxon>Suillaceae</taxon>
        <taxon>Suillus</taxon>
    </lineage>
</organism>
<dbReference type="Proteomes" id="UP000823399">
    <property type="component" value="Unassembled WGS sequence"/>
</dbReference>
<dbReference type="OrthoDB" id="2677415at2759"/>
<dbReference type="AlphaFoldDB" id="A0A9P7F355"/>
<comment type="caution">
    <text evidence="1">The sequence shown here is derived from an EMBL/GenBank/DDBJ whole genome shotgun (WGS) entry which is preliminary data.</text>
</comment>
<protein>
    <submittedName>
        <fullName evidence="1">Uncharacterized protein</fullName>
    </submittedName>
</protein>
<accession>A0A9P7F355</accession>
<evidence type="ECO:0000313" key="1">
    <source>
        <dbReference type="EMBL" id="KAG2103701.1"/>
    </source>
</evidence>